<evidence type="ECO:0000256" key="7">
    <source>
        <dbReference type="ARBA" id="ARBA00022918"/>
    </source>
</evidence>
<keyword evidence="4" id="KW-0378">Hydrolase</keyword>
<dbReference type="GO" id="GO:0004519">
    <property type="term" value="F:endonuclease activity"/>
    <property type="evidence" value="ECO:0007669"/>
    <property type="project" value="UniProtKB-KW"/>
</dbReference>
<dbReference type="InterPro" id="IPR012337">
    <property type="entry name" value="RNaseH-like_sf"/>
</dbReference>
<comment type="caution">
    <text evidence="11">The sequence shown here is derived from an EMBL/GenBank/DDBJ whole genome shotgun (WGS) entry which is preliminary data.</text>
</comment>
<evidence type="ECO:0000256" key="8">
    <source>
        <dbReference type="ARBA" id="ARBA00022932"/>
    </source>
</evidence>
<dbReference type="InterPro" id="IPR057670">
    <property type="entry name" value="SH3_retrovirus"/>
</dbReference>
<gene>
    <name evidence="11" type="ORF">DYB32_007865</name>
</gene>
<dbReference type="AlphaFoldDB" id="A0A418AMW5"/>
<evidence type="ECO:0000256" key="2">
    <source>
        <dbReference type="ARBA" id="ARBA00022723"/>
    </source>
</evidence>
<evidence type="ECO:0000256" key="9">
    <source>
        <dbReference type="ARBA" id="ARBA00023172"/>
    </source>
</evidence>
<dbReference type="InterPro" id="IPR036397">
    <property type="entry name" value="RNaseH_sf"/>
</dbReference>
<dbReference type="Pfam" id="PF25597">
    <property type="entry name" value="SH3_retrovirus"/>
    <property type="match status" value="1"/>
</dbReference>
<keyword evidence="2" id="KW-0479">Metal-binding</keyword>
<dbReference type="SUPFAM" id="SSF53098">
    <property type="entry name" value="Ribonuclease H-like"/>
    <property type="match status" value="1"/>
</dbReference>
<dbReference type="GO" id="GO:0006310">
    <property type="term" value="P:DNA recombination"/>
    <property type="evidence" value="ECO:0007669"/>
    <property type="project" value="UniProtKB-KW"/>
</dbReference>
<evidence type="ECO:0000256" key="5">
    <source>
        <dbReference type="ARBA" id="ARBA00022842"/>
    </source>
</evidence>
<dbReference type="GO" id="GO:0003887">
    <property type="term" value="F:DNA-directed DNA polymerase activity"/>
    <property type="evidence" value="ECO:0007669"/>
    <property type="project" value="UniProtKB-KW"/>
</dbReference>
<dbReference type="Proteomes" id="UP000285060">
    <property type="component" value="Unassembled WGS sequence"/>
</dbReference>
<dbReference type="Gene3D" id="3.30.420.10">
    <property type="entry name" value="Ribonuclease H-like superfamily/Ribonuclease H"/>
    <property type="match status" value="1"/>
</dbReference>
<accession>A0A418AMW5</accession>
<keyword evidence="9" id="KW-0233">DNA recombination</keyword>
<keyword evidence="7" id="KW-0695">RNA-directed DNA polymerase</keyword>
<name>A0A418AMW5_9STRA</name>
<dbReference type="PANTHER" id="PTHR42648:SF11">
    <property type="entry name" value="TRANSPOSON TY4-P GAG-POL POLYPROTEIN"/>
    <property type="match status" value="1"/>
</dbReference>
<dbReference type="PANTHER" id="PTHR42648">
    <property type="entry name" value="TRANSPOSASE, PUTATIVE-RELATED"/>
    <property type="match status" value="1"/>
</dbReference>
<evidence type="ECO:0000259" key="10">
    <source>
        <dbReference type="PROSITE" id="PS50994"/>
    </source>
</evidence>
<reference evidence="11 12" key="1">
    <citation type="submission" date="2018-08" db="EMBL/GenBank/DDBJ databases">
        <title>Aphanomyces genome sequencing and annotation.</title>
        <authorList>
            <person name="Minardi D."/>
            <person name="Oidtmann B."/>
            <person name="Van Der Giezen M."/>
            <person name="Studholme D.J."/>
        </authorList>
    </citation>
    <scope>NUCLEOTIDE SEQUENCE [LARGE SCALE GENOMIC DNA]</scope>
    <source>
        <strain evidence="11 12">NJM0002</strain>
    </source>
</reference>
<evidence type="ECO:0000313" key="11">
    <source>
        <dbReference type="EMBL" id="RHY26108.1"/>
    </source>
</evidence>
<proteinExistence type="predicted"/>
<keyword evidence="6" id="KW-0229">DNA integration</keyword>
<sequence>MCLSTNLKRQPFGHDKVQGDLPNVVSVDLIVFSVPSRDGYTCALNLATHDHRLSYVAPLRQKSESFVAFEHFFVYYKTQLNTSIKLVKCDGGGEFAGQLKAFLDKNDVELHITPRETPQLNGVAERTGGILGSMVRAMLKDAGLSKGYWSDALKCAAHLRNRIPASHLNNKTPIEAFTGRLPNMAYIRRFGQICFALNSAGRKLDDRGSKCILLGFDHLSYKVLNLATRRFLKRMVTIYTTQIGKLM</sequence>
<evidence type="ECO:0000313" key="12">
    <source>
        <dbReference type="Proteomes" id="UP000285060"/>
    </source>
</evidence>
<evidence type="ECO:0000256" key="6">
    <source>
        <dbReference type="ARBA" id="ARBA00022908"/>
    </source>
</evidence>
<dbReference type="EMBL" id="QUSY01001087">
    <property type="protein sequence ID" value="RHY26108.1"/>
    <property type="molecule type" value="Genomic_DNA"/>
</dbReference>
<dbReference type="PROSITE" id="PS50994">
    <property type="entry name" value="INTEGRASE"/>
    <property type="match status" value="1"/>
</dbReference>
<dbReference type="GO" id="GO:0016787">
    <property type="term" value="F:hydrolase activity"/>
    <property type="evidence" value="ECO:0007669"/>
    <property type="project" value="UniProtKB-KW"/>
</dbReference>
<dbReference type="GO" id="GO:0015074">
    <property type="term" value="P:DNA integration"/>
    <property type="evidence" value="ECO:0007669"/>
    <property type="project" value="UniProtKB-KW"/>
</dbReference>
<keyword evidence="5" id="KW-0460">Magnesium</keyword>
<feature type="domain" description="Integrase catalytic" evidence="10">
    <location>
        <begin position="18"/>
        <end position="181"/>
    </location>
</feature>
<organism evidence="11 12">
    <name type="scientific">Aphanomyces invadans</name>
    <dbReference type="NCBI Taxonomy" id="157072"/>
    <lineage>
        <taxon>Eukaryota</taxon>
        <taxon>Sar</taxon>
        <taxon>Stramenopiles</taxon>
        <taxon>Oomycota</taxon>
        <taxon>Saprolegniomycetes</taxon>
        <taxon>Saprolegniales</taxon>
        <taxon>Verrucalvaceae</taxon>
        <taxon>Aphanomyces</taxon>
    </lineage>
</organism>
<dbReference type="GO" id="GO:0046872">
    <property type="term" value="F:metal ion binding"/>
    <property type="evidence" value="ECO:0007669"/>
    <property type="project" value="UniProtKB-KW"/>
</dbReference>
<keyword evidence="8" id="KW-0239">DNA-directed DNA polymerase</keyword>
<keyword evidence="8" id="KW-0548">Nucleotidyltransferase</keyword>
<dbReference type="InterPro" id="IPR039537">
    <property type="entry name" value="Retrotran_Ty1/copia-like"/>
</dbReference>
<keyword evidence="1" id="KW-0540">Nuclease</keyword>
<dbReference type="InterPro" id="IPR001584">
    <property type="entry name" value="Integrase_cat-core"/>
</dbReference>
<keyword evidence="12" id="KW-1185">Reference proteome</keyword>
<evidence type="ECO:0000256" key="3">
    <source>
        <dbReference type="ARBA" id="ARBA00022759"/>
    </source>
</evidence>
<dbReference type="GO" id="GO:0003964">
    <property type="term" value="F:RNA-directed DNA polymerase activity"/>
    <property type="evidence" value="ECO:0007669"/>
    <property type="project" value="UniProtKB-KW"/>
</dbReference>
<keyword evidence="3" id="KW-0255">Endonuclease</keyword>
<evidence type="ECO:0000256" key="4">
    <source>
        <dbReference type="ARBA" id="ARBA00022801"/>
    </source>
</evidence>
<evidence type="ECO:0000256" key="1">
    <source>
        <dbReference type="ARBA" id="ARBA00022722"/>
    </source>
</evidence>
<dbReference type="GO" id="GO:0003676">
    <property type="term" value="F:nucleic acid binding"/>
    <property type="evidence" value="ECO:0007669"/>
    <property type="project" value="InterPro"/>
</dbReference>
<protein>
    <recommendedName>
        <fullName evidence="10">Integrase catalytic domain-containing protein</fullName>
    </recommendedName>
</protein>
<keyword evidence="8" id="KW-0808">Transferase</keyword>